<comment type="caution">
    <text evidence="1">The sequence shown here is derived from an EMBL/GenBank/DDBJ whole genome shotgun (WGS) entry which is preliminary data.</text>
</comment>
<proteinExistence type="predicted"/>
<dbReference type="EMBL" id="BTGU01000083">
    <property type="protein sequence ID" value="GMN59044.1"/>
    <property type="molecule type" value="Genomic_DNA"/>
</dbReference>
<sequence>MGDWRRLHLQFWKIRRGRFFGYRPNGKQQNRSPAEKIFDGPVRQPPASATILRRFSLAASIGALGYRRSSVVLNNPSCHIFI</sequence>
<evidence type="ECO:0000313" key="2">
    <source>
        <dbReference type="Proteomes" id="UP001187192"/>
    </source>
</evidence>
<reference evidence="1" key="1">
    <citation type="submission" date="2023-07" db="EMBL/GenBank/DDBJ databases">
        <title>draft genome sequence of fig (Ficus carica).</title>
        <authorList>
            <person name="Takahashi T."/>
            <person name="Nishimura K."/>
        </authorList>
    </citation>
    <scope>NUCLEOTIDE SEQUENCE</scope>
</reference>
<protein>
    <submittedName>
        <fullName evidence="1">Uncharacterized protein</fullName>
    </submittedName>
</protein>
<dbReference type="Proteomes" id="UP001187192">
    <property type="component" value="Unassembled WGS sequence"/>
</dbReference>
<name>A0AA88IZR2_FICCA</name>
<keyword evidence="2" id="KW-1185">Reference proteome</keyword>
<dbReference type="AlphaFoldDB" id="A0AA88IZR2"/>
<accession>A0AA88IZR2</accession>
<gene>
    <name evidence="1" type="ORF">TIFTF001_028140</name>
</gene>
<evidence type="ECO:0000313" key="1">
    <source>
        <dbReference type="EMBL" id="GMN59044.1"/>
    </source>
</evidence>
<organism evidence="1 2">
    <name type="scientific">Ficus carica</name>
    <name type="common">Common fig</name>
    <dbReference type="NCBI Taxonomy" id="3494"/>
    <lineage>
        <taxon>Eukaryota</taxon>
        <taxon>Viridiplantae</taxon>
        <taxon>Streptophyta</taxon>
        <taxon>Embryophyta</taxon>
        <taxon>Tracheophyta</taxon>
        <taxon>Spermatophyta</taxon>
        <taxon>Magnoliopsida</taxon>
        <taxon>eudicotyledons</taxon>
        <taxon>Gunneridae</taxon>
        <taxon>Pentapetalae</taxon>
        <taxon>rosids</taxon>
        <taxon>fabids</taxon>
        <taxon>Rosales</taxon>
        <taxon>Moraceae</taxon>
        <taxon>Ficeae</taxon>
        <taxon>Ficus</taxon>
    </lineage>
</organism>